<dbReference type="SUPFAM" id="SSF52540">
    <property type="entry name" value="P-loop containing nucleoside triphosphate hydrolases"/>
    <property type="match status" value="1"/>
</dbReference>
<dbReference type="AlphaFoldDB" id="A0A0U9HQ39"/>
<dbReference type="CDD" id="cd00561">
    <property type="entry name" value="CobA_ACA"/>
    <property type="match status" value="1"/>
</dbReference>
<dbReference type="OrthoDB" id="9810309at2"/>
<dbReference type="RefSeq" id="WP_059034192.1">
    <property type="nucleotide sequence ID" value="NZ_BSDN01000004.1"/>
</dbReference>
<dbReference type="PIRSF" id="PIRSF015617">
    <property type="entry name" value="Adensltrnsf_CobA"/>
    <property type="match status" value="1"/>
</dbReference>
<dbReference type="Gene3D" id="3.40.50.300">
    <property type="entry name" value="P-loop containing nucleotide triphosphate hydrolases"/>
    <property type="match status" value="1"/>
</dbReference>
<proteinExistence type="predicted"/>
<protein>
    <submittedName>
        <fullName evidence="1">Cob(I)alamin adenosyltransferase</fullName>
    </submittedName>
</protein>
<gene>
    <name evidence="1" type="ORF">TSYNT_9535</name>
</gene>
<dbReference type="PANTHER" id="PTHR46638:SF1">
    <property type="entry name" value="CORRINOID ADENOSYLTRANSFERASE"/>
    <property type="match status" value="1"/>
</dbReference>
<dbReference type="GO" id="GO:0005524">
    <property type="term" value="F:ATP binding"/>
    <property type="evidence" value="ECO:0007669"/>
    <property type="project" value="InterPro"/>
</dbReference>
<dbReference type="InterPro" id="IPR027417">
    <property type="entry name" value="P-loop_NTPase"/>
</dbReference>
<dbReference type="Proteomes" id="UP000062160">
    <property type="component" value="Unassembled WGS sequence"/>
</dbReference>
<evidence type="ECO:0000313" key="2">
    <source>
        <dbReference type="Proteomes" id="UP000062160"/>
    </source>
</evidence>
<dbReference type="InterPro" id="IPR003724">
    <property type="entry name" value="CblAdoTrfase_CobA"/>
</dbReference>
<evidence type="ECO:0000313" key="1">
    <source>
        <dbReference type="EMBL" id="GAQ26271.1"/>
    </source>
</evidence>
<accession>A0A0U9HQ39</accession>
<organism evidence="1">
    <name type="scientific">Tepidanaerobacter syntrophicus</name>
    <dbReference type="NCBI Taxonomy" id="224999"/>
    <lineage>
        <taxon>Bacteria</taxon>
        <taxon>Bacillati</taxon>
        <taxon>Bacillota</taxon>
        <taxon>Clostridia</taxon>
        <taxon>Thermosediminibacterales</taxon>
        <taxon>Tepidanaerobacteraceae</taxon>
        <taxon>Tepidanaerobacter</taxon>
    </lineage>
</organism>
<dbReference type="NCBIfam" id="TIGR00708">
    <property type="entry name" value="cobA"/>
    <property type="match status" value="1"/>
</dbReference>
<dbReference type="Pfam" id="PF02572">
    <property type="entry name" value="CobA_CobO_BtuR"/>
    <property type="match status" value="1"/>
</dbReference>
<dbReference type="GO" id="GO:0009236">
    <property type="term" value="P:cobalamin biosynthetic process"/>
    <property type="evidence" value="ECO:0007669"/>
    <property type="project" value="InterPro"/>
</dbReference>
<keyword evidence="2" id="KW-1185">Reference proteome</keyword>
<dbReference type="PANTHER" id="PTHR46638">
    <property type="entry name" value="CORRINOID ADENOSYLTRANSFERASE"/>
    <property type="match status" value="1"/>
</dbReference>
<reference evidence="1" key="1">
    <citation type="journal article" date="2016" name="Genome Announc.">
        <title>Draft Genome Sequence of the Syntrophic Lactate-Degrading Bacterium Tepidanaerobacter syntrophicus JLT.</title>
        <authorList>
            <person name="Matsuura N."/>
            <person name="Ohashi A."/>
            <person name="Tourlousse D.M."/>
            <person name="Sekiguchi Y."/>
        </authorList>
    </citation>
    <scope>NUCLEOTIDE SEQUENCE [LARGE SCALE GENOMIC DNA]</scope>
    <source>
        <strain evidence="1">JL</strain>
    </source>
</reference>
<dbReference type="GO" id="GO:0008817">
    <property type="term" value="F:corrinoid adenosyltransferase activity"/>
    <property type="evidence" value="ECO:0007669"/>
    <property type="project" value="InterPro"/>
</dbReference>
<dbReference type="STRING" id="224999.GCA_001485475_02315"/>
<keyword evidence="1" id="KW-0808">Transferase</keyword>
<sequence length="176" mass="19539">MENKKGLVLVYTGNGKGKTTAALGLALRAVGHDEKVYIIQFMKGNEKYGEVQAVRKYLPNAELVQKGLDKFVKKGKPSEEDLKLAKEGIDLAKDVISSGEYDLVILDEINVAVDYGLIKEEDVLDLISIKPEHVTLVLTGRYAPEKILEAADMVSEVREIKHHYKQGIKAQPGIEY</sequence>
<dbReference type="NCBIfam" id="NF004637">
    <property type="entry name" value="PRK05986.1"/>
    <property type="match status" value="1"/>
</dbReference>
<name>A0A0U9HQ39_9FIRM</name>
<dbReference type="EMBL" id="DF977003">
    <property type="protein sequence ID" value="GAQ26271.1"/>
    <property type="molecule type" value="Genomic_DNA"/>
</dbReference>